<feature type="compositionally biased region" description="Basic residues" evidence="1">
    <location>
        <begin position="1209"/>
        <end position="1222"/>
    </location>
</feature>
<feature type="compositionally biased region" description="Low complexity" evidence="1">
    <location>
        <begin position="1037"/>
        <end position="1059"/>
    </location>
</feature>
<feature type="compositionally biased region" description="Low complexity" evidence="1">
    <location>
        <begin position="992"/>
        <end position="1017"/>
    </location>
</feature>
<protein>
    <submittedName>
        <fullName evidence="2">Uncharacterized protein</fullName>
    </submittedName>
</protein>
<feature type="region of interest" description="Disordered" evidence="1">
    <location>
        <begin position="322"/>
        <end position="470"/>
    </location>
</feature>
<dbReference type="AlphaFoldDB" id="A8NG43"/>
<feature type="compositionally biased region" description="Low complexity" evidence="1">
    <location>
        <begin position="925"/>
        <end position="934"/>
    </location>
</feature>
<sequence>MASTTNQPSKITRQGSLLGTIKNIVAAPLTWLAGSEHDDSSDSTGKRRRLEPVSESGTTDDGDNATRTKRMRLNSPPKTVAPTAYNDPPSSAFVPLRVKRRTPAPPLARSSSTSANILEPPRNSRRNVSRSTLSPPRIGRTMSMDPPLSQLYISRDASIPDVVMESGQASNTRELSVPAGSLTARPSFRMRTSLTPQPQPRELSEPPPISTLSLNPTFVRPPRPIQEEPKPSTTLGTLVESVRSARSPGRQHSSLLFGNTVQPDANHQPAPAPQAPAEKALYELDVYKTPLIPTRLRSANNPIASSSSDIPSMFKSRRTSQLVLMHDDRRSEKSGKKKRVKSPHRNDAKPYAGSGGMKKLLAKRKKEEDDADVREREAGTKDEDMEKESKPEVAPQPAQTSNAPTDWFAAATAGTSLPSSSLRVGRTKTSRNHIPRPAARSRLKFSAVYEEEDDSMDPEEEARRKERAALEEAANKMPVFNIPAGFTFAKPDTKPLEQDLTNAKEPPISSLPFSFAKPAPVPEPSKAESSQSRKENAEGSTLSSERPAEPSTVPSFAPRSLADAPPLGSSEPTKEPPTTPAGVPNFFAKSALLSKPLEVPSTPPLTFGTPSSSSTSVFNVAQSSSQAPGPVKDKENPFWEGDSKKESAAPEIQVTPPTTSGFSFGAPATTQPAAATAFSFAKPEATATTGGFSFGKQTETAAAAPTTAETPSAPAVEPSKPLFGTQPPAPTTQQSQPPSSEAKPESSSVPNFFGSTASKPFDGFKSQEPAAPPASTSFSFGSSAASSTTASSTSAEPAKPLFGTSAADPPKPLFGATSTEPPKPLFGATAPAEPPKSLFGGAPAEAPKPLFGSGALEAPKPTLPSSSSSPFSFGAPAKDTAPKASPFTFGAAPSTPPTHPTTNGFSFKTDAPAASPSPVPFTFGSSAPSPAPAADKPFTFGAPAAAPPIQRPTTPKNNEQEFRMEESPTREMQANGASKPTLSFSFGQSANGSSTLFGGSTSGAPSPAPTSATPFSFGATTASNPFASSAKPEEPKPFSFGTPASTPTTTASPFSFGPSKSTGGEPARPNTTGSFSFGATSTPTSTAAPFSFGTGAAAAPNPFAPSQPTSAPSSPSTFNQPSPFSFAAPLPATSSSTPFTFGSQPASPAGSNSGLPATGGFGTATNGAFGATAAPSSPFNPPAQLAPSTSSGGTLFTIGAAPAPAAGRQIKKLPTRRAGAKR</sequence>
<dbReference type="KEGG" id="cci:CC1G_05170"/>
<comment type="caution">
    <text evidence="2">The sequence shown here is derived from an EMBL/GenBank/DDBJ whole genome shotgun (WGS) entry which is preliminary data.</text>
</comment>
<dbReference type="HOGENOM" id="CLU_007953_0_0_1"/>
<feature type="compositionally biased region" description="Low complexity" evidence="1">
    <location>
        <begin position="698"/>
        <end position="718"/>
    </location>
</feature>
<dbReference type="RefSeq" id="XP_001833470.2">
    <property type="nucleotide sequence ID" value="XM_001833418.2"/>
</dbReference>
<feature type="compositionally biased region" description="Basic residues" evidence="1">
    <location>
        <begin position="425"/>
        <end position="443"/>
    </location>
</feature>
<evidence type="ECO:0000256" key="1">
    <source>
        <dbReference type="SAM" id="MobiDB-lite"/>
    </source>
</evidence>
<feature type="compositionally biased region" description="Basic and acidic residues" evidence="1">
    <location>
        <begin position="631"/>
        <end position="648"/>
    </location>
</feature>
<feature type="compositionally biased region" description="Low complexity" evidence="1">
    <location>
        <begin position="773"/>
        <end position="798"/>
    </location>
</feature>
<feature type="compositionally biased region" description="Basic and acidic residues" evidence="1">
    <location>
        <begin position="325"/>
        <end position="334"/>
    </location>
</feature>
<dbReference type="VEuPathDB" id="FungiDB:CC1G_05170"/>
<evidence type="ECO:0000313" key="2">
    <source>
        <dbReference type="EMBL" id="EAU88404.2"/>
    </source>
</evidence>
<gene>
    <name evidence="2" type="ORF">CC1G_05170</name>
</gene>
<feature type="region of interest" description="Disordered" evidence="1">
    <location>
        <begin position="167"/>
        <end position="234"/>
    </location>
</feature>
<feature type="compositionally biased region" description="Polar residues" evidence="1">
    <location>
        <begin position="1142"/>
        <end position="1155"/>
    </location>
</feature>
<dbReference type="OrthoDB" id="3230904at2759"/>
<dbReference type="OMA" id="KEPAHNT"/>
<feature type="compositionally biased region" description="Low complexity" evidence="1">
    <location>
        <begin position="731"/>
        <end position="748"/>
    </location>
</feature>
<reference evidence="2 3" key="1">
    <citation type="journal article" date="2010" name="Proc. Natl. Acad. Sci. U.S.A.">
        <title>Insights into evolution of multicellular fungi from the assembled chromosomes of the mushroom Coprinopsis cinerea (Coprinus cinereus).</title>
        <authorList>
            <person name="Stajich J.E."/>
            <person name="Wilke S.K."/>
            <person name="Ahren D."/>
            <person name="Au C.H."/>
            <person name="Birren B.W."/>
            <person name="Borodovsky M."/>
            <person name="Burns C."/>
            <person name="Canback B."/>
            <person name="Casselton L.A."/>
            <person name="Cheng C.K."/>
            <person name="Deng J."/>
            <person name="Dietrich F.S."/>
            <person name="Fargo D.C."/>
            <person name="Farman M.L."/>
            <person name="Gathman A.C."/>
            <person name="Goldberg J."/>
            <person name="Guigo R."/>
            <person name="Hoegger P.J."/>
            <person name="Hooker J.B."/>
            <person name="Huggins A."/>
            <person name="James T.Y."/>
            <person name="Kamada T."/>
            <person name="Kilaru S."/>
            <person name="Kodira C."/>
            <person name="Kues U."/>
            <person name="Kupfer D."/>
            <person name="Kwan H.S."/>
            <person name="Lomsadze A."/>
            <person name="Li W."/>
            <person name="Lilly W.W."/>
            <person name="Ma L.J."/>
            <person name="Mackey A.J."/>
            <person name="Manning G."/>
            <person name="Martin F."/>
            <person name="Muraguchi H."/>
            <person name="Natvig D.O."/>
            <person name="Palmerini H."/>
            <person name="Ramesh M.A."/>
            <person name="Rehmeyer C.J."/>
            <person name="Roe B.A."/>
            <person name="Shenoy N."/>
            <person name="Stanke M."/>
            <person name="Ter-Hovhannisyan V."/>
            <person name="Tunlid A."/>
            <person name="Velagapudi R."/>
            <person name="Vision T.J."/>
            <person name="Zeng Q."/>
            <person name="Zolan M.E."/>
            <person name="Pukkila P.J."/>
        </authorList>
    </citation>
    <scope>NUCLEOTIDE SEQUENCE [LARGE SCALE GENOMIC DNA]</scope>
    <source>
        <strain evidence="3">Okayama-7 / 130 / ATCC MYA-4618 / FGSC 9003</strain>
    </source>
</reference>
<feature type="compositionally biased region" description="Polar residues" evidence="1">
    <location>
        <begin position="608"/>
        <end position="627"/>
    </location>
</feature>
<evidence type="ECO:0000313" key="3">
    <source>
        <dbReference type="Proteomes" id="UP000001861"/>
    </source>
</evidence>
<feature type="compositionally biased region" description="Low complexity" evidence="1">
    <location>
        <begin position="1104"/>
        <end position="1141"/>
    </location>
</feature>
<feature type="compositionally biased region" description="Polar residues" evidence="1">
    <location>
        <begin position="749"/>
        <end position="758"/>
    </location>
</feature>
<feature type="compositionally biased region" description="Polar residues" evidence="1">
    <location>
        <begin position="413"/>
        <end position="422"/>
    </location>
</feature>
<feature type="compositionally biased region" description="Basic and acidic residues" evidence="1">
    <location>
        <begin position="365"/>
        <end position="391"/>
    </location>
</feature>
<feature type="compositionally biased region" description="Polar residues" evidence="1">
    <location>
        <begin position="970"/>
        <end position="991"/>
    </location>
</feature>
<dbReference type="eggNOG" id="ENOG502SBNW">
    <property type="taxonomic scope" value="Eukaryota"/>
</dbReference>
<feature type="region of interest" description="Disordered" evidence="1">
    <location>
        <begin position="686"/>
        <end position="1222"/>
    </location>
</feature>
<feature type="compositionally biased region" description="Low complexity" evidence="1">
    <location>
        <begin position="1163"/>
        <end position="1174"/>
    </location>
</feature>
<feature type="compositionally biased region" description="Low complexity" evidence="1">
    <location>
        <begin position="864"/>
        <end position="873"/>
    </location>
</feature>
<proteinExistence type="predicted"/>
<feature type="compositionally biased region" description="Polar residues" evidence="1">
    <location>
        <begin position="686"/>
        <end position="697"/>
    </location>
</feature>
<keyword evidence="3" id="KW-1185">Reference proteome</keyword>
<dbReference type="EMBL" id="AACS02000002">
    <property type="protein sequence ID" value="EAU88404.2"/>
    <property type="molecule type" value="Genomic_DNA"/>
</dbReference>
<feature type="compositionally biased region" description="Polar residues" evidence="1">
    <location>
        <begin position="1018"/>
        <end position="1027"/>
    </location>
</feature>
<dbReference type="InParanoid" id="A8NG43"/>
<organism evidence="2 3">
    <name type="scientific">Coprinopsis cinerea (strain Okayama-7 / 130 / ATCC MYA-4618 / FGSC 9003)</name>
    <name type="common">Inky cap fungus</name>
    <name type="synonym">Hormographiella aspergillata</name>
    <dbReference type="NCBI Taxonomy" id="240176"/>
    <lineage>
        <taxon>Eukaryota</taxon>
        <taxon>Fungi</taxon>
        <taxon>Dikarya</taxon>
        <taxon>Basidiomycota</taxon>
        <taxon>Agaricomycotina</taxon>
        <taxon>Agaricomycetes</taxon>
        <taxon>Agaricomycetidae</taxon>
        <taxon>Agaricales</taxon>
        <taxon>Agaricineae</taxon>
        <taxon>Psathyrellaceae</taxon>
        <taxon>Coprinopsis</taxon>
    </lineage>
</organism>
<dbReference type="GeneID" id="6009966"/>
<name>A8NG43_COPC7</name>
<feature type="region of interest" description="Disordered" evidence="1">
    <location>
        <begin position="29"/>
        <end position="145"/>
    </location>
</feature>
<feature type="region of interest" description="Disordered" evidence="1">
    <location>
        <begin position="484"/>
        <end position="668"/>
    </location>
</feature>
<dbReference type="Proteomes" id="UP000001861">
    <property type="component" value="Unassembled WGS sequence"/>
</dbReference>
<feature type="compositionally biased region" description="Acidic residues" evidence="1">
    <location>
        <begin position="449"/>
        <end position="460"/>
    </location>
</feature>
<feature type="compositionally biased region" description="Basic and acidic residues" evidence="1">
    <location>
        <begin position="958"/>
        <end position="969"/>
    </location>
</feature>
<feature type="compositionally biased region" description="Basic and acidic residues" evidence="1">
    <location>
        <begin position="461"/>
        <end position="470"/>
    </location>
</feature>
<accession>A8NG43</accession>
<feature type="compositionally biased region" description="Low complexity" evidence="1">
    <location>
        <begin position="1071"/>
        <end position="1092"/>
    </location>
</feature>